<keyword evidence="1" id="KW-0812">Transmembrane</keyword>
<protein>
    <submittedName>
        <fullName evidence="3">Uncharacterized protein</fullName>
    </submittedName>
</protein>
<proteinExistence type="predicted"/>
<evidence type="ECO:0000256" key="2">
    <source>
        <dbReference type="SAM" id="SignalP"/>
    </source>
</evidence>
<feature type="chain" id="PRO_5046304803" evidence="2">
    <location>
        <begin position="27"/>
        <end position="880"/>
    </location>
</feature>
<comment type="caution">
    <text evidence="3">The sequence shown here is derived from an EMBL/GenBank/DDBJ whole genome shotgun (WGS) entry which is preliminary data.</text>
</comment>
<feature type="transmembrane region" description="Helical" evidence="1">
    <location>
        <begin position="157"/>
        <end position="178"/>
    </location>
</feature>
<evidence type="ECO:0000313" key="4">
    <source>
        <dbReference type="Proteomes" id="UP001565368"/>
    </source>
</evidence>
<accession>A0ABR3Q9I6</accession>
<feature type="transmembrane region" description="Helical" evidence="1">
    <location>
        <begin position="67"/>
        <end position="87"/>
    </location>
</feature>
<keyword evidence="2" id="KW-0732">Signal</keyword>
<organism evidence="3 4">
    <name type="scientific">Vanrija albida</name>
    <dbReference type="NCBI Taxonomy" id="181172"/>
    <lineage>
        <taxon>Eukaryota</taxon>
        <taxon>Fungi</taxon>
        <taxon>Dikarya</taxon>
        <taxon>Basidiomycota</taxon>
        <taxon>Agaricomycotina</taxon>
        <taxon>Tremellomycetes</taxon>
        <taxon>Trichosporonales</taxon>
        <taxon>Trichosporonaceae</taxon>
        <taxon>Vanrija</taxon>
    </lineage>
</organism>
<evidence type="ECO:0000313" key="3">
    <source>
        <dbReference type="EMBL" id="KAL1411091.1"/>
    </source>
</evidence>
<dbReference type="Proteomes" id="UP001565368">
    <property type="component" value="Unassembled WGS sequence"/>
</dbReference>
<feature type="transmembrane region" description="Helical" evidence="1">
    <location>
        <begin position="231"/>
        <end position="250"/>
    </location>
</feature>
<evidence type="ECO:0000256" key="1">
    <source>
        <dbReference type="SAM" id="Phobius"/>
    </source>
</evidence>
<gene>
    <name evidence="3" type="ORF">Q8F55_002041</name>
</gene>
<name>A0ABR3Q9I6_9TREE</name>
<dbReference type="EMBL" id="JBBXJM010000002">
    <property type="protein sequence ID" value="KAL1411091.1"/>
    <property type="molecule type" value="Genomic_DNA"/>
</dbReference>
<dbReference type="Gene3D" id="1.10.600.10">
    <property type="entry name" value="Farnesyl Diphosphate Synthase"/>
    <property type="match status" value="1"/>
</dbReference>
<sequence>MLTWTRLAVTLVPALALLLLCRPLLGRRDVPTFLGGLVLACTAALGRQPGKEVGSASGDPRTNTQTLATVCLDVLGATFSAAALLLLHRAASQFRLVPFPTAPPRTATRTPQLKPNDNAAVTTLERRPRTAAIWAAVIGVALFHVCDAASGDSGASHQAACTLVWVAPAITVLAFAGAKLTWTDTWALVAGTLWQVVADGLVQPAERPWYALSWGALPEAIGRLVQVGCPAYAIILFSTLVAHLHALLVLSPSLPPCPPDDIKDHCKLLLSVAIHPPAVDTRLLHNLTEVERSLDGNVRAWILAFPREMHIPLVAIAGWCRVTRRLVTDPKAASMDGSSSTSVPSPAQRRTLSAIKLHLVQMYEEDTSPFEMVFTLATIPHIRAEDHAAFHVFSYVVPRLVPVHPFVEYAKGLHVEACFAPEDGHSLVDKMRDPAFDLEAHLPILTPKHLEAYASAVYGSLASAVCYLSWSVLTNPANPAHCTKPVAALAWSSSVHPDAIKDSPPLTPASPVLELLRAHTIQSARRTGIAMAHVRAASEVAKDRRLGRMFVPLSSFSCTQELAGALFPLGRNIIPPPAVLKLLEGFDETRADTASSIVELPTAVRAGIGTVLNVMDETTPAFDTVQVFGQMTPVPADVPKTGRLTPPLQAALGQHIDFHNEFSPSADGTRRFVAGPGDSRIPSDSFRAEGIAFRRDLAAVQDKLAAVEGQLAEERARQLPVLLLGMARVVALQFGEPLGERTAGEVVACVRELGDPATRPARLVHHLALRPPAIVDMFSSAAAVARVNLAERNDLSHPEGDPISLLNALFYVDASLPCPADGSPSVSRLAIVFLLEALVARQNNPSATAAAVLHSRAYNKLISYPTPTQVAWLKALGYQV</sequence>
<reference evidence="3 4" key="1">
    <citation type="submission" date="2023-08" db="EMBL/GenBank/DDBJ databases">
        <title>Annotated Genome Sequence of Vanrija albida AlHP1.</title>
        <authorList>
            <person name="Herzog R."/>
        </authorList>
    </citation>
    <scope>NUCLEOTIDE SEQUENCE [LARGE SCALE GENOMIC DNA]</scope>
    <source>
        <strain evidence="3 4">AlHP1</strain>
    </source>
</reference>
<dbReference type="RefSeq" id="XP_069211035.1">
    <property type="nucleotide sequence ID" value="XM_069350649.1"/>
</dbReference>
<keyword evidence="4" id="KW-1185">Reference proteome</keyword>
<dbReference type="InterPro" id="IPR008949">
    <property type="entry name" value="Isoprenoid_synthase_dom_sf"/>
</dbReference>
<keyword evidence="1" id="KW-1133">Transmembrane helix</keyword>
<dbReference type="GeneID" id="95983084"/>
<feature type="transmembrane region" description="Helical" evidence="1">
    <location>
        <begin position="131"/>
        <end position="151"/>
    </location>
</feature>
<feature type="signal peptide" evidence="2">
    <location>
        <begin position="1"/>
        <end position="26"/>
    </location>
</feature>
<keyword evidence="1" id="KW-0472">Membrane</keyword>